<feature type="chain" id="PRO_5046593712" evidence="1">
    <location>
        <begin position="28"/>
        <end position="255"/>
    </location>
</feature>
<keyword evidence="4" id="KW-1185">Reference proteome</keyword>
<dbReference type="Pfam" id="PF11860">
    <property type="entry name" value="Muramidase"/>
    <property type="match status" value="1"/>
</dbReference>
<sequence length="255" mass="28691">MAFFIWIQAMPHFIASLAVISALSLQADPDTSVVSGMPDSMAVTACSKAKPQNDCSGLRLSEEDYRKAAEKLGVETAVIKAVVEIEAGRSHNGFHAPGMPLINFDLAMFKRAAARRSIKLSKYSRSHREVFARPNARRYGSRQAAQHARLAGAMSIDSTAAIDGTFWGMFQIGGFNWKKCGASSREDFVMRMSRSEHDQLDMFVNFVMSEGIDRFLRKKDWAGFARRYNGPSYKKRRYHTRMANAYKRIRKNSAD</sequence>
<gene>
    <name evidence="3" type="ORF">AAK873_11025</name>
</gene>
<reference evidence="3 4" key="1">
    <citation type="submission" date="2024-03" db="EMBL/GenBank/DDBJ databases">
        <title>Mouse gut bacterial collection (mGBC) of GemPharmatech.</title>
        <authorList>
            <person name="He Y."/>
            <person name="Dong L."/>
            <person name="Wu D."/>
            <person name="Gao X."/>
            <person name="Lin Z."/>
        </authorList>
    </citation>
    <scope>NUCLEOTIDE SEQUENCE [LARGE SCALE GENOMIC DNA]</scope>
    <source>
        <strain evidence="3 4">54-13</strain>
    </source>
</reference>
<dbReference type="Proteomes" id="UP001565200">
    <property type="component" value="Unassembled WGS sequence"/>
</dbReference>
<dbReference type="InterPro" id="IPR024408">
    <property type="entry name" value="Muramidase"/>
</dbReference>
<feature type="domain" description="N-acetylmuramidase" evidence="2">
    <location>
        <begin position="75"/>
        <end position="249"/>
    </location>
</feature>
<name>A0ABV4D1C1_9BACT</name>
<comment type="caution">
    <text evidence="3">The sequence shown here is derived from an EMBL/GenBank/DDBJ whole genome shotgun (WGS) entry which is preliminary data.</text>
</comment>
<organism evidence="3 4">
    <name type="scientific">Heminiphilus faecis</name>
    <dbReference type="NCBI Taxonomy" id="2601703"/>
    <lineage>
        <taxon>Bacteria</taxon>
        <taxon>Pseudomonadati</taxon>
        <taxon>Bacteroidota</taxon>
        <taxon>Bacteroidia</taxon>
        <taxon>Bacteroidales</taxon>
        <taxon>Muribaculaceae</taxon>
        <taxon>Heminiphilus</taxon>
    </lineage>
</organism>
<evidence type="ECO:0000313" key="3">
    <source>
        <dbReference type="EMBL" id="MEY8246144.1"/>
    </source>
</evidence>
<evidence type="ECO:0000259" key="2">
    <source>
        <dbReference type="Pfam" id="PF11860"/>
    </source>
</evidence>
<evidence type="ECO:0000256" key="1">
    <source>
        <dbReference type="SAM" id="SignalP"/>
    </source>
</evidence>
<proteinExistence type="predicted"/>
<protein>
    <submittedName>
        <fullName evidence="3">N-acetylmuramidase family protein</fullName>
    </submittedName>
</protein>
<keyword evidence="1" id="KW-0732">Signal</keyword>
<dbReference type="EMBL" id="JBCLPP010000034">
    <property type="protein sequence ID" value="MEY8246144.1"/>
    <property type="molecule type" value="Genomic_DNA"/>
</dbReference>
<evidence type="ECO:0000313" key="4">
    <source>
        <dbReference type="Proteomes" id="UP001565200"/>
    </source>
</evidence>
<feature type="signal peptide" evidence="1">
    <location>
        <begin position="1"/>
        <end position="27"/>
    </location>
</feature>
<accession>A0ABV4D1C1</accession>
<dbReference type="RefSeq" id="WP_121698604.1">
    <property type="nucleotide sequence ID" value="NZ_JBCLPP010000034.1"/>
</dbReference>